<accession>K2H0M5</accession>
<evidence type="ECO:0000256" key="2">
    <source>
        <dbReference type="ARBA" id="ARBA00023295"/>
    </source>
</evidence>
<dbReference type="SUPFAM" id="SSF51445">
    <property type="entry name" value="(Trans)glycosidases"/>
    <property type="match status" value="1"/>
</dbReference>
<sequence length="537" mass="65367">MKKFVSILLLLVIFPSSTLAFQDYFLFWLRLQENEYDIIKKVEANYNVKVPLISVIYDDFNKWEIYKLATTFKELWKDRVYHVDINPFWYNLKELIADPAHKGWEAKYRTLFKLIKKYDVKVIFRFLHEMNGWWYSWSSDPVNFPIFWKMVWKWSREEWLDRSNILFDYSINSQDLPVAPGFFVDQLSEVVNCNQEKKKEIGCLTFEDYYPGDEYVDIMWVTIYNWWKWARAEKWASWRTPMEVINEPWYWTLDRMKTFNKPIFIDEAWTTSINIDWEFDNARLIDIYNKNHIWQPWVPAIWIKDKDKWISQLIELYTDPQIIWGAYFNADVTYWFTDRSKIWELDWTAIDPDKNFAYPAIIKLFNDHRLLRNPTTYFDPPKKVIDSWDWITDIELAEIHAFISRYIVFQYWNLAVNPEFSWTLKYPKYQLALSKYIWDDPVLCPFVSAKFPKIKCFENTDKTNLKDKQKAFSTLVKRIDSSPESLSNWWIWEQSEILKWFLGINLASVSDKSAHKKSLENMIEYLNSYEKKYLDLR</sequence>
<dbReference type="PROSITE" id="PS51764">
    <property type="entry name" value="GH26"/>
    <property type="match status" value="1"/>
</dbReference>
<dbReference type="InterPro" id="IPR017853">
    <property type="entry name" value="GH"/>
</dbReference>
<evidence type="ECO:0000256" key="3">
    <source>
        <dbReference type="PROSITE-ProRule" id="PRU01100"/>
    </source>
</evidence>
<keyword evidence="1 3" id="KW-0378">Hydrolase</keyword>
<comment type="caution">
    <text evidence="5">The sequence shown here is derived from an EMBL/GenBank/DDBJ whole genome shotgun (WGS) entry which is preliminary data.</text>
</comment>
<organism evidence="5">
    <name type="scientific">uncultured bacterium</name>
    <name type="common">gcode 4</name>
    <dbReference type="NCBI Taxonomy" id="1234023"/>
    <lineage>
        <taxon>Bacteria</taxon>
        <taxon>environmental samples</taxon>
    </lineage>
</organism>
<proteinExistence type="inferred from homology"/>
<evidence type="ECO:0000259" key="4">
    <source>
        <dbReference type="PROSITE" id="PS51764"/>
    </source>
</evidence>
<reference evidence="5" key="1">
    <citation type="journal article" date="2012" name="Science">
        <title>Fermentation, hydrogen, and sulfur metabolism in multiple uncultivated bacterial phyla.</title>
        <authorList>
            <person name="Wrighton K.C."/>
            <person name="Thomas B.C."/>
            <person name="Sharon I."/>
            <person name="Miller C.S."/>
            <person name="Castelle C.J."/>
            <person name="VerBerkmoes N.C."/>
            <person name="Wilkins M.J."/>
            <person name="Hettich R.L."/>
            <person name="Lipton M.S."/>
            <person name="Williams K.H."/>
            <person name="Long P.E."/>
            <person name="Banfield J.F."/>
        </authorList>
    </citation>
    <scope>NUCLEOTIDE SEQUENCE [LARGE SCALE GENOMIC DNA]</scope>
</reference>
<dbReference type="EMBL" id="AMFJ01000186">
    <property type="protein sequence ID" value="EKE29355.1"/>
    <property type="molecule type" value="Genomic_DNA"/>
</dbReference>
<evidence type="ECO:0000313" key="5">
    <source>
        <dbReference type="EMBL" id="EKE29355.1"/>
    </source>
</evidence>
<feature type="active site" description="Proton donor" evidence="3">
    <location>
        <position position="129"/>
    </location>
</feature>
<comment type="similarity">
    <text evidence="3">Belongs to the glycosyl hydrolase 26 family.</text>
</comment>
<name>K2H0M5_9BACT</name>
<feature type="domain" description="GH26" evidence="4">
    <location>
        <begin position="1"/>
        <end position="374"/>
    </location>
</feature>
<protein>
    <submittedName>
        <fullName evidence="5">Glycoside hydrolase family protein</fullName>
    </submittedName>
</protein>
<evidence type="ECO:0000256" key="1">
    <source>
        <dbReference type="ARBA" id="ARBA00022801"/>
    </source>
</evidence>
<keyword evidence="2 3" id="KW-0326">Glycosidase</keyword>
<gene>
    <name evidence="5" type="ORF">ACD_2C00186G0005</name>
</gene>
<dbReference type="Gene3D" id="3.20.20.80">
    <property type="entry name" value="Glycosidases"/>
    <property type="match status" value="1"/>
</dbReference>
<dbReference type="AlphaFoldDB" id="K2H0M5"/>
<dbReference type="InterPro" id="IPR022790">
    <property type="entry name" value="GH26_dom"/>
</dbReference>
<feature type="active site" description="Nucleophile" evidence="3">
    <location>
        <position position="267"/>
    </location>
</feature>
<dbReference type="GO" id="GO:0004553">
    <property type="term" value="F:hydrolase activity, hydrolyzing O-glycosyl compounds"/>
    <property type="evidence" value="ECO:0007669"/>
    <property type="project" value="InterPro"/>
</dbReference>